<dbReference type="Proteomes" id="UP000035642">
    <property type="component" value="Unassembled WGS sequence"/>
</dbReference>
<reference evidence="3" key="2">
    <citation type="submission" date="2017-02" db="UniProtKB">
        <authorList>
            <consortium name="WormBaseParasite"/>
        </authorList>
    </citation>
    <scope>IDENTIFICATION</scope>
</reference>
<name>A0A0K0DEF4_ANGCA</name>
<dbReference type="WBParaSite" id="ACAC_0000923201-mRNA-1">
    <property type="protein sequence ID" value="ACAC_0000923201-mRNA-1"/>
    <property type="gene ID" value="ACAC_0000923201"/>
</dbReference>
<evidence type="ECO:0000313" key="3">
    <source>
        <dbReference type="WBParaSite" id="ACAC_0000923201-mRNA-1"/>
    </source>
</evidence>
<sequence length="97" mass="11375">MLEKSSQFRRKRGQQWAFHMESFKKAVDYLYEICRSEHNISACKEAIIYLENSKRDFESLINTINVEASWDESSKPQAVAWEIRKSSHTPVHVIPTS</sequence>
<evidence type="ECO:0000313" key="2">
    <source>
        <dbReference type="Proteomes" id="UP000035642"/>
    </source>
</evidence>
<dbReference type="AlphaFoldDB" id="A0A0K0DEF4"/>
<dbReference type="STRING" id="6313.A0A0K0DEF4"/>
<reference evidence="2" key="1">
    <citation type="submission" date="2012-09" db="EMBL/GenBank/DDBJ databases">
        <authorList>
            <person name="Martin A.A."/>
        </authorList>
    </citation>
    <scope>NUCLEOTIDE SEQUENCE</scope>
</reference>
<proteinExistence type="predicted"/>
<keyword evidence="2" id="KW-1185">Reference proteome</keyword>
<accession>A0A0K0DEF4</accession>
<organism evidence="2 3">
    <name type="scientific">Angiostrongylus cantonensis</name>
    <name type="common">Rat lungworm</name>
    <dbReference type="NCBI Taxonomy" id="6313"/>
    <lineage>
        <taxon>Eukaryota</taxon>
        <taxon>Metazoa</taxon>
        <taxon>Ecdysozoa</taxon>
        <taxon>Nematoda</taxon>
        <taxon>Chromadorea</taxon>
        <taxon>Rhabditida</taxon>
        <taxon>Rhabditina</taxon>
        <taxon>Rhabditomorpha</taxon>
        <taxon>Strongyloidea</taxon>
        <taxon>Metastrongylidae</taxon>
        <taxon>Angiostrongylus</taxon>
    </lineage>
</organism>
<dbReference type="PANTHER" id="PTHR31434">
    <property type="entry name" value="S PHASE CYCLIN A-ASSOCIATED PROTEIN IN THE ENDOPLASMIC RETICULUM"/>
    <property type="match status" value="1"/>
</dbReference>
<dbReference type="PANTHER" id="PTHR31434:SF2">
    <property type="entry name" value="S PHASE CYCLIN A-ASSOCIATED PROTEIN IN THE ENDOPLASMIC RETICULUM"/>
    <property type="match status" value="1"/>
</dbReference>
<feature type="domain" description="S phase cyclin A-associated protein in the endoplasmic reticulum N-terminal" evidence="1">
    <location>
        <begin position="12"/>
        <end position="91"/>
    </location>
</feature>
<evidence type="ECO:0000259" key="1">
    <source>
        <dbReference type="Pfam" id="PF16501"/>
    </source>
</evidence>
<dbReference type="Pfam" id="PF16501">
    <property type="entry name" value="SCAPER_N"/>
    <property type="match status" value="1"/>
</dbReference>
<protein>
    <submittedName>
        <fullName evidence="3">SCAPER_N domain-containing protein</fullName>
    </submittedName>
</protein>
<dbReference type="InterPro" id="IPR032446">
    <property type="entry name" value="SCAPER_N"/>
</dbReference>